<dbReference type="EMBL" id="CP111021">
    <property type="protein sequence ID" value="WAR17308.1"/>
    <property type="molecule type" value="Genomic_DNA"/>
</dbReference>
<dbReference type="Pfam" id="PF12248">
    <property type="entry name" value="Methyltransf_FA"/>
    <property type="match status" value="1"/>
</dbReference>
<gene>
    <name evidence="3" type="ORF">MAR_031902</name>
</gene>
<reference evidence="3" key="1">
    <citation type="submission" date="2022-11" db="EMBL/GenBank/DDBJ databases">
        <title>Centuries of genome instability and evolution in soft-shell clam transmissible cancer (bioRxiv).</title>
        <authorList>
            <person name="Hart S.F.M."/>
            <person name="Yonemitsu M.A."/>
            <person name="Giersch R.M."/>
            <person name="Beal B.F."/>
            <person name="Arriagada G."/>
            <person name="Davis B.W."/>
            <person name="Ostrander E.A."/>
            <person name="Goff S.P."/>
            <person name="Metzger M.J."/>
        </authorList>
    </citation>
    <scope>NUCLEOTIDE SEQUENCE</scope>
    <source>
        <strain evidence="3">MELC-2E11</strain>
        <tissue evidence="3">Siphon/mantle</tissue>
    </source>
</reference>
<keyword evidence="1" id="KW-0732">Signal</keyword>
<evidence type="ECO:0000313" key="4">
    <source>
        <dbReference type="Proteomes" id="UP001164746"/>
    </source>
</evidence>
<keyword evidence="4" id="KW-1185">Reference proteome</keyword>
<sequence length="180" mass="20914">MFLIQQFTKCIVLISLWTSYLTAAEDFYCPDIPNLNKSRLERVNYTQYDLVKEGVFVASAKQILFKTKGKHNAHILLQKEPEDFLTNVYEVVLGADRNTISYLRLHQHGQRLDALKTSGILNETEYRSFWITWNSILAIGQGTRIDINSIILLTRLDFPINSMRISYGWGSDGFFRFHDK</sequence>
<dbReference type="PANTHER" id="PTHR36695">
    <property type="entry name" value="AGAP008648-PA"/>
    <property type="match status" value="1"/>
</dbReference>
<dbReference type="InterPro" id="IPR022041">
    <property type="entry name" value="Methyltransf_FA"/>
</dbReference>
<feature type="chain" id="PRO_5047509413" evidence="1">
    <location>
        <begin position="25"/>
        <end position="180"/>
    </location>
</feature>
<feature type="non-terminal residue" evidence="3">
    <location>
        <position position="180"/>
    </location>
</feature>
<accession>A0ABY7F550</accession>
<feature type="domain" description="Farnesoic acid O-methyl transferase" evidence="2">
    <location>
        <begin position="57"/>
        <end position="179"/>
    </location>
</feature>
<evidence type="ECO:0000313" key="3">
    <source>
        <dbReference type="EMBL" id="WAR17308.1"/>
    </source>
</evidence>
<organism evidence="3 4">
    <name type="scientific">Mya arenaria</name>
    <name type="common">Soft-shell clam</name>
    <dbReference type="NCBI Taxonomy" id="6604"/>
    <lineage>
        <taxon>Eukaryota</taxon>
        <taxon>Metazoa</taxon>
        <taxon>Spiralia</taxon>
        <taxon>Lophotrochozoa</taxon>
        <taxon>Mollusca</taxon>
        <taxon>Bivalvia</taxon>
        <taxon>Autobranchia</taxon>
        <taxon>Heteroconchia</taxon>
        <taxon>Euheterodonta</taxon>
        <taxon>Imparidentia</taxon>
        <taxon>Neoheterodontei</taxon>
        <taxon>Myida</taxon>
        <taxon>Myoidea</taxon>
        <taxon>Myidae</taxon>
        <taxon>Mya</taxon>
    </lineage>
</organism>
<evidence type="ECO:0000259" key="2">
    <source>
        <dbReference type="Pfam" id="PF12248"/>
    </source>
</evidence>
<dbReference type="Proteomes" id="UP001164746">
    <property type="component" value="Chromosome 10"/>
</dbReference>
<name>A0ABY7F550_MYAAR</name>
<dbReference type="PANTHER" id="PTHR36695:SF12">
    <property type="entry name" value="AGAP008648-PA"/>
    <property type="match status" value="1"/>
</dbReference>
<protein>
    <submittedName>
        <fullName evidence="3">CPMD8-like protein</fullName>
    </submittedName>
</protein>
<feature type="signal peptide" evidence="1">
    <location>
        <begin position="1"/>
        <end position="24"/>
    </location>
</feature>
<proteinExistence type="predicted"/>
<evidence type="ECO:0000256" key="1">
    <source>
        <dbReference type="SAM" id="SignalP"/>
    </source>
</evidence>